<keyword evidence="3" id="KW-0732">Signal</keyword>
<evidence type="ECO:0000256" key="2">
    <source>
        <dbReference type="ARBA" id="ARBA00007639"/>
    </source>
</evidence>
<dbReference type="PANTHER" id="PTHR46847">
    <property type="entry name" value="D-ALLOSE-BINDING PERIPLASMIC PROTEIN-RELATED"/>
    <property type="match status" value="1"/>
</dbReference>
<dbReference type="Gene3D" id="3.40.50.2300">
    <property type="match status" value="2"/>
</dbReference>
<name>A0A4U1HE93_9BURK</name>
<reference evidence="5 6" key="1">
    <citation type="submission" date="2019-04" db="EMBL/GenBank/DDBJ databases">
        <title>Trinickia sp. 7GSK02, isolated from subtropical forest soil.</title>
        <authorList>
            <person name="Gao Z.-H."/>
            <person name="Qiu L.-H."/>
        </authorList>
    </citation>
    <scope>NUCLEOTIDE SEQUENCE [LARGE SCALE GENOMIC DNA]</scope>
    <source>
        <strain evidence="5 6">7GSK02</strain>
    </source>
</reference>
<organism evidence="5 6">
    <name type="scientific">Trinickia terrae</name>
    <dbReference type="NCBI Taxonomy" id="2571161"/>
    <lineage>
        <taxon>Bacteria</taxon>
        <taxon>Pseudomonadati</taxon>
        <taxon>Pseudomonadota</taxon>
        <taxon>Betaproteobacteria</taxon>
        <taxon>Burkholderiales</taxon>
        <taxon>Burkholderiaceae</taxon>
        <taxon>Trinickia</taxon>
    </lineage>
</organism>
<dbReference type="RefSeq" id="WP_136899384.1">
    <property type="nucleotide sequence ID" value="NZ_SWJE01000029.1"/>
</dbReference>
<dbReference type="InterPro" id="IPR025997">
    <property type="entry name" value="SBP_2_dom"/>
</dbReference>
<keyword evidence="6" id="KW-1185">Reference proteome</keyword>
<dbReference type="AlphaFoldDB" id="A0A4U1HE93"/>
<dbReference type="CDD" id="cd06324">
    <property type="entry name" value="PBP1_ABC_sugar_binding-like"/>
    <property type="match status" value="1"/>
</dbReference>
<dbReference type="InterPro" id="IPR028082">
    <property type="entry name" value="Peripla_BP_I"/>
</dbReference>
<comment type="subcellular location">
    <subcellularLocation>
        <location evidence="1">Cell envelope</location>
    </subcellularLocation>
</comment>
<dbReference type="SUPFAM" id="SSF53822">
    <property type="entry name" value="Periplasmic binding protein-like I"/>
    <property type="match status" value="1"/>
</dbReference>
<feature type="domain" description="Periplasmic binding protein" evidence="4">
    <location>
        <begin position="47"/>
        <end position="300"/>
    </location>
</feature>
<dbReference type="PANTHER" id="PTHR46847:SF2">
    <property type="entry name" value="ABC TRANSPORTER SUGAR-BINDING PROTEIN"/>
    <property type="match status" value="1"/>
</dbReference>
<evidence type="ECO:0000313" key="6">
    <source>
        <dbReference type="Proteomes" id="UP000305539"/>
    </source>
</evidence>
<sequence>MKRRDALLSGALTVLSAVVRPVAAAERPPRVVFLNPGEAVERGTGQQWQLVSKFMLTAARSFGMQLEVLYAERDHLLMLRQAEQVAQRGDPPDYVVIVNEKMTAAQMLTSLAKSPARVLVMHNDLTIEQRGQIGNERERIANWIGTLTADAGRGACRLMQYLCATHGPTPARVLGITGDPVTPVSNERAAGVEAWLSGSGQGRTFQLVNSDWSHADAYEKASVLLARYPEANILWAANDAMTLGALQAVKERRAPVLVGGLGALPEAVRDVIGGDLSAMVAGDYFIGAFAMVLLHDYHQGNDFAAAGGARQKLDFLKVIHRGNAERFDEIVFKRDAMLDFAQYSRVRHTRAGRYDFDLQRLLNTRTKVS</sequence>
<evidence type="ECO:0000256" key="3">
    <source>
        <dbReference type="ARBA" id="ARBA00022729"/>
    </source>
</evidence>
<dbReference type="Proteomes" id="UP000305539">
    <property type="component" value="Unassembled WGS sequence"/>
</dbReference>
<comment type="caution">
    <text evidence="5">The sequence shown here is derived from an EMBL/GenBank/DDBJ whole genome shotgun (WGS) entry which is preliminary data.</text>
</comment>
<gene>
    <name evidence="5" type="ORF">FAZ69_32165</name>
</gene>
<evidence type="ECO:0000259" key="4">
    <source>
        <dbReference type="Pfam" id="PF13407"/>
    </source>
</evidence>
<dbReference type="Pfam" id="PF13407">
    <property type="entry name" value="Peripla_BP_4"/>
    <property type="match status" value="1"/>
</dbReference>
<protein>
    <submittedName>
        <fullName evidence="5">Sugar ABC transporter substrate-binding protein</fullName>
    </submittedName>
</protein>
<proteinExistence type="inferred from homology"/>
<dbReference type="EMBL" id="SWJE01000029">
    <property type="protein sequence ID" value="TKC78078.1"/>
    <property type="molecule type" value="Genomic_DNA"/>
</dbReference>
<dbReference type="OrthoDB" id="9814427at2"/>
<comment type="similarity">
    <text evidence="2">Belongs to the bacterial solute-binding protein 2 family.</text>
</comment>
<evidence type="ECO:0000313" key="5">
    <source>
        <dbReference type="EMBL" id="TKC78078.1"/>
    </source>
</evidence>
<dbReference type="GO" id="GO:0030246">
    <property type="term" value="F:carbohydrate binding"/>
    <property type="evidence" value="ECO:0007669"/>
    <property type="project" value="UniProtKB-ARBA"/>
</dbReference>
<accession>A0A4U1HE93</accession>
<evidence type="ECO:0000256" key="1">
    <source>
        <dbReference type="ARBA" id="ARBA00004196"/>
    </source>
</evidence>
<dbReference type="GO" id="GO:0030313">
    <property type="term" value="C:cell envelope"/>
    <property type="evidence" value="ECO:0007669"/>
    <property type="project" value="UniProtKB-SubCell"/>
</dbReference>